<name>A0ABQ7TBG1_PHRPL</name>
<sequence length="257" mass="29781">MSVKWVLIAPLLMVFLLDSASSGNVLVWPADYSHWINVKFILHELTAKGHQVTVLLPSYFQAANSNASSPFQLEVIPVPFSKEDMDALLEDFFYLWYHDQHDKPFWEFSIKLYDFIMKFYDLYKLFCDEILLNQKMLQKLESAAFDVLISDPIISCGELLAEKLHVPVIYSLRFSFGNTMERLCGGLPAPPSYVPASLGGLTDRMSFMERMTNMLFYLSQDMLFHQVFFKYWNKYYSDVLGKNSFPVPFPVFLMSTS</sequence>
<evidence type="ECO:0000313" key="6">
    <source>
        <dbReference type="Proteomes" id="UP000826234"/>
    </source>
</evidence>
<dbReference type="PANTHER" id="PTHR48043:SF140">
    <property type="entry name" value="UDP-GLUCURONOSYLTRANSFERASE 2A1"/>
    <property type="match status" value="1"/>
</dbReference>
<dbReference type="EMBL" id="JAIPUX010000521">
    <property type="protein sequence ID" value="KAH0627070.1"/>
    <property type="molecule type" value="Genomic_DNA"/>
</dbReference>
<dbReference type="InterPro" id="IPR050271">
    <property type="entry name" value="UDP-glycosyltransferase"/>
</dbReference>
<dbReference type="Pfam" id="PF00201">
    <property type="entry name" value="UDPGT"/>
    <property type="match status" value="1"/>
</dbReference>
<comment type="similarity">
    <text evidence="1">Belongs to the UDP-glycosyltransferase family.</text>
</comment>
<feature type="chain" id="PRO_5045080881" evidence="4">
    <location>
        <begin position="23"/>
        <end position="257"/>
    </location>
</feature>
<evidence type="ECO:0000256" key="2">
    <source>
        <dbReference type="ARBA" id="ARBA00022676"/>
    </source>
</evidence>
<evidence type="ECO:0000313" key="5">
    <source>
        <dbReference type="EMBL" id="KAH0627070.1"/>
    </source>
</evidence>
<dbReference type="InterPro" id="IPR002213">
    <property type="entry name" value="UDP_glucos_trans"/>
</dbReference>
<keyword evidence="4" id="KW-0732">Signal</keyword>
<organism evidence="5 6">
    <name type="scientific">Phrynosoma platyrhinos</name>
    <name type="common">Desert horned lizard</name>
    <dbReference type="NCBI Taxonomy" id="52577"/>
    <lineage>
        <taxon>Eukaryota</taxon>
        <taxon>Metazoa</taxon>
        <taxon>Chordata</taxon>
        <taxon>Craniata</taxon>
        <taxon>Vertebrata</taxon>
        <taxon>Euteleostomi</taxon>
        <taxon>Lepidosauria</taxon>
        <taxon>Squamata</taxon>
        <taxon>Bifurcata</taxon>
        <taxon>Unidentata</taxon>
        <taxon>Episquamata</taxon>
        <taxon>Toxicofera</taxon>
        <taxon>Iguania</taxon>
        <taxon>Phrynosomatidae</taxon>
        <taxon>Phrynosomatinae</taxon>
        <taxon>Phrynosoma</taxon>
    </lineage>
</organism>
<accession>A0ABQ7TBG1</accession>
<dbReference type="PANTHER" id="PTHR48043">
    <property type="entry name" value="EG:EG0003.4 PROTEIN-RELATED"/>
    <property type="match status" value="1"/>
</dbReference>
<dbReference type="Proteomes" id="UP000826234">
    <property type="component" value="Unassembled WGS sequence"/>
</dbReference>
<dbReference type="SUPFAM" id="SSF53756">
    <property type="entry name" value="UDP-Glycosyltransferase/glycogen phosphorylase"/>
    <property type="match status" value="1"/>
</dbReference>
<proteinExistence type="inferred from homology"/>
<feature type="signal peptide" evidence="4">
    <location>
        <begin position="1"/>
        <end position="22"/>
    </location>
</feature>
<evidence type="ECO:0000256" key="1">
    <source>
        <dbReference type="ARBA" id="ARBA00009995"/>
    </source>
</evidence>
<evidence type="ECO:0000256" key="3">
    <source>
        <dbReference type="ARBA" id="ARBA00022679"/>
    </source>
</evidence>
<comment type="caution">
    <text evidence="5">The sequence shown here is derived from an EMBL/GenBank/DDBJ whole genome shotgun (WGS) entry which is preliminary data.</text>
</comment>
<dbReference type="Gene3D" id="3.40.50.2000">
    <property type="entry name" value="Glycogen Phosphorylase B"/>
    <property type="match status" value="1"/>
</dbReference>
<gene>
    <name evidence="5" type="ORF">JD844_002448</name>
</gene>
<evidence type="ECO:0000256" key="4">
    <source>
        <dbReference type="SAM" id="SignalP"/>
    </source>
</evidence>
<protein>
    <submittedName>
        <fullName evidence="5">Uncharacterized protein</fullName>
    </submittedName>
</protein>
<keyword evidence="3" id="KW-0808">Transferase</keyword>
<keyword evidence="6" id="KW-1185">Reference proteome</keyword>
<keyword evidence="2" id="KW-0328">Glycosyltransferase</keyword>
<reference evidence="5 6" key="1">
    <citation type="journal article" date="2022" name="Gigascience">
        <title>A chromosome-level genome assembly and annotation of the desert horned lizard, Phrynosoma platyrhinos, provides insight into chromosomal rearrangements among reptiles.</title>
        <authorList>
            <person name="Koochekian N."/>
            <person name="Ascanio A."/>
            <person name="Farleigh K."/>
            <person name="Card D.C."/>
            <person name="Schield D.R."/>
            <person name="Castoe T.A."/>
            <person name="Jezkova T."/>
        </authorList>
    </citation>
    <scope>NUCLEOTIDE SEQUENCE [LARGE SCALE GENOMIC DNA]</scope>
    <source>
        <tissue evidence="5">Liver</tissue>
    </source>
</reference>